<evidence type="ECO:0000313" key="1">
    <source>
        <dbReference type="EMBL" id="GAA5503136.1"/>
    </source>
</evidence>
<comment type="caution">
    <text evidence="1">The sequence shown here is derived from an EMBL/GenBank/DDBJ whole genome shotgun (WGS) entry which is preliminary data.</text>
</comment>
<organism evidence="1 2">
    <name type="scientific">Deinococcus xinjiangensis</name>
    <dbReference type="NCBI Taxonomy" id="457454"/>
    <lineage>
        <taxon>Bacteria</taxon>
        <taxon>Thermotogati</taxon>
        <taxon>Deinococcota</taxon>
        <taxon>Deinococci</taxon>
        <taxon>Deinococcales</taxon>
        <taxon>Deinococcaceae</taxon>
        <taxon>Deinococcus</taxon>
    </lineage>
</organism>
<keyword evidence="2" id="KW-1185">Reference proteome</keyword>
<reference evidence="1 2" key="1">
    <citation type="submission" date="2024-02" db="EMBL/GenBank/DDBJ databases">
        <title>Deinococcus xinjiangensis NBRC 107630.</title>
        <authorList>
            <person name="Ichikawa N."/>
            <person name="Katano-Makiyama Y."/>
            <person name="Hidaka K."/>
        </authorList>
    </citation>
    <scope>NUCLEOTIDE SEQUENCE [LARGE SCALE GENOMIC DNA]</scope>
    <source>
        <strain evidence="1 2">NBRC 107630</strain>
    </source>
</reference>
<dbReference type="InterPro" id="IPR027417">
    <property type="entry name" value="P-loop_NTPase"/>
</dbReference>
<name>A0ABP9VET5_9DEIO</name>
<sequence>MPRLLTLGTLHWTGEAFGREKPLLLLAFLALGGPQTRREVARKFWPSASNPMNSLSVAAGQLKRAAPDLLQVTETQVGAQVACDALDFQEALRRNDLQAAQVLYRGPFLHGLALAELGEELEEWVMQTRESLAASYRTLLLQEAQRQLASHPSEAGQWAAQAYALLGAAPPSAEEFRALYALLSAADHPDRQKLAREAAELGLTLQAPPRPATPLLGREAELERLAQLGPSETLWLRGAAGMGKTALLRTLALRGGTLLSGRGVRPYQTLLALAPEADHPQNEADWLAHLSHHQAPLLVDDWEAADPESRRVLLGLAQSRAGGPLVFASRERPPISLSELTLRPLAKEHLSDAAWERSGGLPALLRANTESELAESYANLLTPLTPRARQLLACLVVQPRPNRQATSRALSLSADDMAELLETLGRACLLQDTRPTAPTAARAWLGSQPTLETEVLTLLAPHLGAAEALPLYLRAHELTGSNDFAGFQEALEKHARTLLETGRDSEAEALLGKHALSEENRLLRARSLDALGRYPEALSALESLESSPLTEVFSGLAPKVGRFRVETRLRSRVQHWLSLPVQGTG</sequence>
<evidence type="ECO:0008006" key="3">
    <source>
        <dbReference type="Google" id="ProtNLM"/>
    </source>
</evidence>
<gene>
    <name evidence="1" type="ORF">Dxin01_02885</name>
</gene>
<dbReference type="EMBL" id="BAABRN010000039">
    <property type="protein sequence ID" value="GAA5503136.1"/>
    <property type="molecule type" value="Genomic_DNA"/>
</dbReference>
<dbReference type="SUPFAM" id="SSF52540">
    <property type="entry name" value="P-loop containing nucleoside triphosphate hydrolases"/>
    <property type="match status" value="1"/>
</dbReference>
<accession>A0ABP9VET5</accession>
<protein>
    <recommendedName>
        <fullName evidence="3">Transcriptional regulator, SARP family</fullName>
    </recommendedName>
</protein>
<evidence type="ECO:0000313" key="2">
    <source>
        <dbReference type="Proteomes" id="UP001458946"/>
    </source>
</evidence>
<dbReference type="Proteomes" id="UP001458946">
    <property type="component" value="Unassembled WGS sequence"/>
</dbReference>
<dbReference type="RefSeq" id="WP_353543109.1">
    <property type="nucleotide sequence ID" value="NZ_BAABRN010000039.1"/>
</dbReference>
<proteinExistence type="predicted"/>